<organism evidence="2 3">
    <name type="scientific">Cylindrodendrum hubeiense</name>
    <dbReference type="NCBI Taxonomy" id="595255"/>
    <lineage>
        <taxon>Eukaryota</taxon>
        <taxon>Fungi</taxon>
        <taxon>Dikarya</taxon>
        <taxon>Ascomycota</taxon>
        <taxon>Pezizomycotina</taxon>
        <taxon>Sordariomycetes</taxon>
        <taxon>Hypocreomycetidae</taxon>
        <taxon>Hypocreales</taxon>
        <taxon>Nectriaceae</taxon>
        <taxon>Cylindrodendrum</taxon>
    </lineage>
</organism>
<dbReference type="EMBL" id="JAANBB010000074">
    <property type="protein sequence ID" value="KAF7551620.1"/>
    <property type="molecule type" value="Genomic_DNA"/>
</dbReference>
<proteinExistence type="predicted"/>
<keyword evidence="3" id="KW-1185">Reference proteome</keyword>
<evidence type="ECO:0000313" key="2">
    <source>
        <dbReference type="EMBL" id="KAF7551620.1"/>
    </source>
</evidence>
<gene>
    <name evidence="2" type="ORF">G7Z17_g4891</name>
</gene>
<dbReference type="Proteomes" id="UP000722485">
    <property type="component" value="Unassembled WGS sequence"/>
</dbReference>
<name>A0A9P5LGQ8_9HYPO</name>
<sequence>MNGLETSMIDGVKLITAQTTRTTPTIEWFNAFDNHLQRQQAPSLSRLNLSAIVKPLYFKGDKKAKKRKSTDADKAQSADPDFPEVYMQSPHVDEPGNDDKEVSINRGSDIVKPVIVVLSKNAKRHHKGIHKQRSGGYAIRCLLSL</sequence>
<protein>
    <submittedName>
        <fullName evidence="2">Uncharacterized protein</fullName>
    </submittedName>
</protein>
<evidence type="ECO:0000313" key="3">
    <source>
        <dbReference type="Proteomes" id="UP000722485"/>
    </source>
</evidence>
<reference evidence="2" key="1">
    <citation type="submission" date="2020-03" db="EMBL/GenBank/DDBJ databases">
        <title>Draft Genome Sequence of Cylindrodendrum hubeiense.</title>
        <authorList>
            <person name="Buettner E."/>
            <person name="Kellner H."/>
        </authorList>
    </citation>
    <scope>NUCLEOTIDE SEQUENCE</scope>
    <source>
        <strain evidence="2">IHI 201604</strain>
    </source>
</reference>
<feature type="compositionally biased region" description="Basic and acidic residues" evidence="1">
    <location>
        <begin position="91"/>
        <end position="103"/>
    </location>
</feature>
<accession>A0A9P5LGQ8</accession>
<evidence type="ECO:0000256" key="1">
    <source>
        <dbReference type="SAM" id="MobiDB-lite"/>
    </source>
</evidence>
<comment type="caution">
    <text evidence="2">The sequence shown here is derived from an EMBL/GenBank/DDBJ whole genome shotgun (WGS) entry which is preliminary data.</text>
</comment>
<feature type="region of interest" description="Disordered" evidence="1">
    <location>
        <begin position="61"/>
        <end position="104"/>
    </location>
</feature>
<dbReference type="AlphaFoldDB" id="A0A9P5LGQ8"/>